<evidence type="ECO:0000313" key="16">
    <source>
        <dbReference type="EMBL" id="GAA3999315.1"/>
    </source>
</evidence>
<evidence type="ECO:0000313" key="17">
    <source>
        <dbReference type="Proteomes" id="UP001501627"/>
    </source>
</evidence>
<dbReference type="PROSITE" id="PS52016">
    <property type="entry name" value="TONB_DEPENDENT_REC_3"/>
    <property type="match status" value="1"/>
</dbReference>
<dbReference type="Gene3D" id="2.40.170.20">
    <property type="entry name" value="TonB-dependent receptor, beta-barrel domain"/>
    <property type="match status" value="1"/>
</dbReference>
<keyword evidence="9 16" id="KW-0675">Receptor</keyword>
<evidence type="ECO:0000256" key="4">
    <source>
        <dbReference type="ARBA" id="ARBA00022452"/>
    </source>
</evidence>
<dbReference type="Gene3D" id="2.170.130.10">
    <property type="entry name" value="TonB-dependent receptor, plug domain"/>
    <property type="match status" value="1"/>
</dbReference>
<evidence type="ECO:0000259" key="14">
    <source>
        <dbReference type="Pfam" id="PF00593"/>
    </source>
</evidence>
<reference evidence="17" key="1">
    <citation type="journal article" date="2019" name="Int. J. Syst. Evol. Microbiol.">
        <title>The Global Catalogue of Microorganisms (GCM) 10K type strain sequencing project: providing services to taxonomists for standard genome sequencing and annotation.</title>
        <authorList>
            <consortium name="The Broad Institute Genomics Platform"/>
            <consortium name="The Broad Institute Genome Sequencing Center for Infectious Disease"/>
            <person name="Wu L."/>
            <person name="Ma J."/>
        </authorList>
    </citation>
    <scope>NUCLEOTIDE SEQUENCE [LARGE SCALE GENOMIC DNA]</scope>
    <source>
        <strain evidence="17">JCM 17561</strain>
    </source>
</reference>
<proteinExistence type="inferred from homology"/>
<keyword evidence="8 11" id="KW-0472">Membrane</keyword>
<keyword evidence="5 11" id="KW-0812">Transmembrane</keyword>
<evidence type="ECO:0000256" key="10">
    <source>
        <dbReference type="ARBA" id="ARBA00023237"/>
    </source>
</evidence>
<dbReference type="InterPro" id="IPR039426">
    <property type="entry name" value="TonB-dep_rcpt-like"/>
</dbReference>
<dbReference type="InterPro" id="IPR012910">
    <property type="entry name" value="Plug_dom"/>
</dbReference>
<accession>A0ABP7RLT4</accession>
<name>A0ABP7RLT4_9BURK</name>
<dbReference type="EMBL" id="BAABBP010000022">
    <property type="protein sequence ID" value="GAA3999315.1"/>
    <property type="molecule type" value="Genomic_DNA"/>
</dbReference>
<dbReference type="InterPro" id="IPR010917">
    <property type="entry name" value="TonB_rcpt_CS"/>
</dbReference>
<dbReference type="PANTHER" id="PTHR30069">
    <property type="entry name" value="TONB-DEPENDENT OUTER MEMBRANE RECEPTOR"/>
    <property type="match status" value="1"/>
</dbReference>
<dbReference type="Proteomes" id="UP001501627">
    <property type="component" value="Unassembled WGS sequence"/>
</dbReference>
<evidence type="ECO:0000256" key="7">
    <source>
        <dbReference type="ARBA" id="ARBA00023077"/>
    </source>
</evidence>
<dbReference type="PROSITE" id="PS01156">
    <property type="entry name" value="TONB_DEPENDENT_REC_2"/>
    <property type="match status" value="1"/>
</dbReference>
<dbReference type="InterPro" id="IPR037066">
    <property type="entry name" value="Plug_dom_sf"/>
</dbReference>
<feature type="domain" description="TonB-dependent receptor-like beta-barrel" evidence="14">
    <location>
        <begin position="167"/>
        <end position="617"/>
    </location>
</feature>
<sequence>MVTVTSAEPGSPTVPSVARLRGAIEQTAGSVGFIDNAVLLDRYQSNLRDVLQDAPGVLAQSRYGQEMRLSIRGSGIARGYHVRGIELLQDGIPTNLADGSGDFYEIDPMGLRATEIYKGGNALGLGASTLGGAINFVTPTAYTALAPNIVQVSGGSNGSVQTSGQVSRVLGKLDLLANFTASHADGWRAHERGNYGQFNGNLGYRLGPSAETRFYLGIYATNQLLPGTLTLSDALGDPRKAGAGVVAQDQARDMRVQRLANRTSVTLAGVRLDVDSWLIHTDMFHPIFQVLTTEGDTWGVAPRLRSDWQLGGRRNELTLGARLVGGSYAARRFVNVGGAAGAPTLDARQKALNVETYLENRSFVTPQLAVVAGLKALRHERRYTDRSSGASDEARYSGVNPKIGLLWTAREQVQVFANLTRSQDVPDFTDLTQTFGAASRFTPLASQRAWTAEVGTRGAQGPLRWDLTYYRSRVRGEMLQYTVDPTVPASTFNAGRTLHQGIELGATLTLARNLLAANAGDRLELSQLWNWSDFRFQGDPQHGNNAIPGLPRNVLRTALTYARADGFYVTPTLDWVPGGAWVDYANTLKTPSHALLGLKFGAALRDDLSFYLDLRNLTNRRYVADFAPVLDAGAAPASTFYPGIGRSIYAGMRYQF</sequence>
<evidence type="ECO:0000256" key="3">
    <source>
        <dbReference type="ARBA" id="ARBA00022448"/>
    </source>
</evidence>
<evidence type="ECO:0000256" key="5">
    <source>
        <dbReference type="ARBA" id="ARBA00022692"/>
    </source>
</evidence>
<evidence type="ECO:0000256" key="6">
    <source>
        <dbReference type="ARBA" id="ARBA00022729"/>
    </source>
</evidence>
<dbReference type="InterPro" id="IPR000531">
    <property type="entry name" value="Beta-barrel_TonB"/>
</dbReference>
<protein>
    <submittedName>
        <fullName evidence="16">TonB-dependent receptor</fullName>
    </submittedName>
</protein>
<evidence type="ECO:0000256" key="2">
    <source>
        <dbReference type="ARBA" id="ARBA00009810"/>
    </source>
</evidence>
<dbReference type="Pfam" id="PF07715">
    <property type="entry name" value="Plug"/>
    <property type="match status" value="1"/>
</dbReference>
<keyword evidence="10 11" id="KW-0998">Cell outer membrane</keyword>
<evidence type="ECO:0000256" key="12">
    <source>
        <dbReference type="PROSITE-ProRule" id="PRU10144"/>
    </source>
</evidence>
<keyword evidence="4 11" id="KW-1134">Transmembrane beta strand</keyword>
<dbReference type="SUPFAM" id="SSF56935">
    <property type="entry name" value="Porins"/>
    <property type="match status" value="1"/>
</dbReference>
<comment type="subcellular location">
    <subcellularLocation>
        <location evidence="1 11">Cell outer membrane</location>
        <topology evidence="1 11">Multi-pass membrane protein</topology>
    </subcellularLocation>
</comment>
<evidence type="ECO:0000256" key="13">
    <source>
        <dbReference type="RuleBase" id="RU003357"/>
    </source>
</evidence>
<feature type="domain" description="TonB-dependent receptor plug" evidence="15">
    <location>
        <begin position="25"/>
        <end position="133"/>
    </location>
</feature>
<dbReference type="PANTHER" id="PTHR30069:SF28">
    <property type="entry name" value="TONB-DEPENDENT RECEPTOR YNCD-RELATED"/>
    <property type="match status" value="1"/>
</dbReference>
<feature type="short sequence motif" description="TonB C-terminal box" evidence="12">
    <location>
        <begin position="639"/>
        <end position="656"/>
    </location>
</feature>
<comment type="caution">
    <text evidence="16">The sequence shown here is derived from an EMBL/GenBank/DDBJ whole genome shotgun (WGS) entry which is preliminary data.</text>
</comment>
<evidence type="ECO:0000256" key="8">
    <source>
        <dbReference type="ARBA" id="ARBA00023136"/>
    </source>
</evidence>
<keyword evidence="6" id="KW-0732">Signal</keyword>
<keyword evidence="17" id="KW-1185">Reference proteome</keyword>
<evidence type="ECO:0000256" key="1">
    <source>
        <dbReference type="ARBA" id="ARBA00004571"/>
    </source>
</evidence>
<organism evidence="16 17">
    <name type="scientific">Comamonas faecalis</name>
    <dbReference type="NCBI Taxonomy" id="1387849"/>
    <lineage>
        <taxon>Bacteria</taxon>
        <taxon>Pseudomonadati</taxon>
        <taxon>Pseudomonadota</taxon>
        <taxon>Betaproteobacteria</taxon>
        <taxon>Burkholderiales</taxon>
        <taxon>Comamonadaceae</taxon>
        <taxon>Comamonas</taxon>
    </lineage>
</organism>
<dbReference type="InterPro" id="IPR036942">
    <property type="entry name" value="Beta-barrel_TonB_sf"/>
</dbReference>
<evidence type="ECO:0000256" key="11">
    <source>
        <dbReference type="PROSITE-ProRule" id="PRU01360"/>
    </source>
</evidence>
<comment type="similarity">
    <text evidence="2 11 13">Belongs to the TonB-dependent receptor family.</text>
</comment>
<keyword evidence="7 13" id="KW-0798">TonB box</keyword>
<gene>
    <name evidence="16" type="ORF">GCM10022279_23800</name>
</gene>
<keyword evidence="3 11" id="KW-0813">Transport</keyword>
<evidence type="ECO:0000256" key="9">
    <source>
        <dbReference type="ARBA" id="ARBA00023170"/>
    </source>
</evidence>
<evidence type="ECO:0000259" key="15">
    <source>
        <dbReference type="Pfam" id="PF07715"/>
    </source>
</evidence>
<dbReference type="Pfam" id="PF00593">
    <property type="entry name" value="TonB_dep_Rec_b-barrel"/>
    <property type="match status" value="1"/>
</dbReference>